<dbReference type="GO" id="GO:0005886">
    <property type="term" value="C:plasma membrane"/>
    <property type="evidence" value="ECO:0007669"/>
    <property type="project" value="UniProtKB-SubCell"/>
</dbReference>
<keyword evidence="10" id="KW-0915">Sodium</keyword>
<dbReference type="GO" id="GO:0062054">
    <property type="term" value="F:fluoride channel activity"/>
    <property type="evidence" value="ECO:0007669"/>
    <property type="project" value="UniProtKB-UniRule"/>
</dbReference>
<evidence type="ECO:0000256" key="5">
    <source>
        <dbReference type="ARBA" id="ARBA00023136"/>
    </source>
</evidence>
<sequence>MDLTSASIFLLGSTFGLILRIFIQNNFKIRIGIDIQNTSIVNFIASFLLGILVALNFINQNILLLFYTGFLGCFSTFSSFIYQLFILFQNKKYLSLFFHFIEVIVFSFLLFYLGYFLIKSF</sequence>
<keyword evidence="10" id="KW-0479">Metal-binding</keyword>
<evidence type="ECO:0000256" key="2">
    <source>
        <dbReference type="ARBA" id="ARBA00022475"/>
    </source>
</evidence>
<keyword evidence="3 10" id="KW-0812">Transmembrane</keyword>
<dbReference type="Proteomes" id="UP000030481">
    <property type="component" value="Unassembled WGS sequence"/>
</dbReference>
<evidence type="ECO:0000256" key="1">
    <source>
        <dbReference type="ARBA" id="ARBA00004651"/>
    </source>
</evidence>
<comment type="catalytic activity">
    <reaction evidence="8">
        <text>fluoride(in) = fluoride(out)</text>
        <dbReference type="Rhea" id="RHEA:76159"/>
        <dbReference type="ChEBI" id="CHEBI:17051"/>
    </reaction>
    <physiologicalReaction direction="left-to-right" evidence="8">
        <dbReference type="Rhea" id="RHEA:76160"/>
    </physiologicalReaction>
</comment>
<evidence type="ECO:0000256" key="3">
    <source>
        <dbReference type="ARBA" id="ARBA00022692"/>
    </source>
</evidence>
<dbReference type="GO" id="GO:0140114">
    <property type="term" value="P:cellular detoxification of fluoride"/>
    <property type="evidence" value="ECO:0007669"/>
    <property type="project" value="UniProtKB-UniRule"/>
</dbReference>
<protein>
    <recommendedName>
        <fullName evidence="10">Fluoride-specific ion channel FluC</fullName>
    </recommendedName>
</protein>
<comment type="subcellular location">
    <subcellularLocation>
        <location evidence="1 10">Cell membrane</location>
        <topology evidence="1 10">Multi-pass membrane protein</topology>
    </subcellularLocation>
</comment>
<evidence type="ECO:0000256" key="4">
    <source>
        <dbReference type="ARBA" id="ARBA00022989"/>
    </source>
</evidence>
<evidence type="ECO:0000256" key="10">
    <source>
        <dbReference type="HAMAP-Rule" id="MF_00454"/>
    </source>
</evidence>
<feature type="transmembrane region" description="Helical" evidence="10">
    <location>
        <begin position="6"/>
        <end position="23"/>
    </location>
</feature>
<feature type="binding site" evidence="10">
    <location>
        <position position="75"/>
    </location>
    <ligand>
        <name>Na(+)</name>
        <dbReference type="ChEBI" id="CHEBI:29101"/>
        <note>structural</note>
    </ligand>
</feature>
<dbReference type="HAMAP" id="MF_00454">
    <property type="entry name" value="FluC"/>
    <property type="match status" value="1"/>
</dbReference>
<comment type="activity regulation">
    <text evidence="10">Na(+) is not transported, but it plays an essential structural role and its presence is essential for fluoride channel function.</text>
</comment>
<keyword evidence="6 10" id="KW-0407">Ion channel</keyword>
<evidence type="ECO:0000256" key="9">
    <source>
        <dbReference type="ARBA" id="ARBA00049940"/>
    </source>
</evidence>
<evidence type="ECO:0000313" key="11">
    <source>
        <dbReference type="EMBL" id="KGG09274.1"/>
    </source>
</evidence>
<dbReference type="InterPro" id="IPR003691">
    <property type="entry name" value="FluC"/>
</dbReference>
<name>A0A0A2B9F8_PROMR</name>
<keyword evidence="10" id="KW-0813">Transport</keyword>
<evidence type="ECO:0000313" key="12">
    <source>
        <dbReference type="Proteomes" id="UP000030481"/>
    </source>
</evidence>
<organism evidence="11 12">
    <name type="scientific">Prochlorococcus marinus str. MIT 9401</name>
    <dbReference type="NCBI Taxonomy" id="167551"/>
    <lineage>
        <taxon>Bacteria</taxon>
        <taxon>Bacillati</taxon>
        <taxon>Cyanobacteriota</taxon>
        <taxon>Cyanophyceae</taxon>
        <taxon>Synechococcales</taxon>
        <taxon>Prochlorococcaceae</taxon>
        <taxon>Prochlorococcus</taxon>
    </lineage>
</organism>
<dbReference type="EMBL" id="JNAR01000011">
    <property type="protein sequence ID" value="KGG09274.1"/>
    <property type="molecule type" value="Genomic_DNA"/>
</dbReference>
<gene>
    <name evidence="10" type="primary">fluC</name>
    <name evidence="10" type="synonym">crcB</name>
    <name evidence="11" type="ORF">EV01_0796</name>
</gene>
<keyword evidence="5 10" id="KW-0472">Membrane</keyword>
<comment type="function">
    <text evidence="9 10">Fluoride-specific ion channel. Important for reducing fluoride concentration in the cell, thus reducing its toxicity.</text>
</comment>
<keyword evidence="10" id="KW-0406">Ion transport</keyword>
<accession>A0A0A2B9F8</accession>
<feature type="binding site" evidence="10">
    <location>
        <position position="72"/>
    </location>
    <ligand>
        <name>Na(+)</name>
        <dbReference type="ChEBI" id="CHEBI:29101"/>
        <note>structural</note>
    </ligand>
</feature>
<comment type="similarity">
    <text evidence="7 10">Belongs to the fluoride channel Fluc/FEX (TC 1.A.43) family.</text>
</comment>
<dbReference type="Pfam" id="PF02537">
    <property type="entry name" value="CRCB"/>
    <property type="match status" value="1"/>
</dbReference>
<keyword evidence="4 10" id="KW-1133">Transmembrane helix</keyword>
<dbReference type="GO" id="GO:0046872">
    <property type="term" value="F:metal ion binding"/>
    <property type="evidence" value="ECO:0007669"/>
    <property type="project" value="UniProtKB-KW"/>
</dbReference>
<reference evidence="12" key="1">
    <citation type="journal article" date="2014" name="Sci. Data">
        <title>Genomes of diverse isolates of the marine cyanobacterium Prochlorococcus.</title>
        <authorList>
            <person name="Biller S."/>
            <person name="Berube P."/>
            <person name="Thompson J."/>
            <person name="Kelly L."/>
            <person name="Roggensack S."/>
            <person name="Awad L."/>
            <person name="Roache-Johnson K."/>
            <person name="Ding H."/>
            <person name="Giovannoni S.J."/>
            <person name="Moore L.R."/>
            <person name="Chisholm S.W."/>
        </authorList>
    </citation>
    <scope>NUCLEOTIDE SEQUENCE [LARGE SCALE GENOMIC DNA]</scope>
</reference>
<evidence type="ECO:0000256" key="7">
    <source>
        <dbReference type="ARBA" id="ARBA00035120"/>
    </source>
</evidence>
<feature type="transmembrane region" description="Helical" evidence="10">
    <location>
        <begin position="97"/>
        <end position="118"/>
    </location>
</feature>
<evidence type="ECO:0000256" key="8">
    <source>
        <dbReference type="ARBA" id="ARBA00035585"/>
    </source>
</evidence>
<comment type="caution">
    <text evidence="11">The sequence shown here is derived from an EMBL/GenBank/DDBJ whole genome shotgun (WGS) entry which is preliminary data.</text>
</comment>
<feature type="transmembrane region" description="Helical" evidence="10">
    <location>
        <begin position="64"/>
        <end position="85"/>
    </location>
</feature>
<dbReference type="RefSeq" id="WP_032517965.1">
    <property type="nucleotide sequence ID" value="NZ_JNAR01000011.1"/>
</dbReference>
<dbReference type="PANTHER" id="PTHR28259:SF1">
    <property type="entry name" value="FLUORIDE EXPORT PROTEIN 1-RELATED"/>
    <property type="match status" value="1"/>
</dbReference>
<keyword evidence="2 10" id="KW-1003">Cell membrane</keyword>
<evidence type="ECO:0000256" key="6">
    <source>
        <dbReference type="ARBA" id="ARBA00023303"/>
    </source>
</evidence>
<proteinExistence type="inferred from homology"/>
<dbReference type="PANTHER" id="PTHR28259">
    <property type="entry name" value="FLUORIDE EXPORT PROTEIN 1-RELATED"/>
    <property type="match status" value="1"/>
</dbReference>
<feature type="transmembrane region" description="Helical" evidence="10">
    <location>
        <begin position="35"/>
        <end position="58"/>
    </location>
</feature>
<dbReference type="AlphaFoldDB" id="A0A0A2B9F8"/>